<proteinExistence type="predicted"/>
<accession>A0ABY5DY40</accession>
<reference evidence="2 3" key="1">
    <citation type="submission" date="2022-06" db="EMBL/GenBank/DDBJ databases">
        <title>Paraconexibacter antarcticus.</title>
        <authorList>
            <person name="Kim C.S."/>
        </authorList>
    </citation>
    <scope>NUCLEOTIDE SEQUENCE [LARGE SCALE GENOMIC DNA]</scope>
    <source>
        <strain evidence="2 3">02-257</strain>
    </source>
</reference>
<dbReference type="Proteomes" id="UP001056035">
    <property type="component" value="Chromosome"/>
</dbReference>
<name>A0ABY5DY40_9ACTN</name>
<evidence type="ECO:0008006" key="4">
    <source>
        <dbReference type="Google" id="ProtNLM"/>
    </source>
</evidence>
<evidence type="ECO:0000313" key="2">
    <source>
        <dbReference type="EMBL" id="UTI65577.1"/>
    </source>
</evidence>
<feature type="region of interest" description="Disordered" evidence="1">
    <location>
        <begin position="1"/>
        <end position="98"/>
    </location>
</feature>
<protein>
    <recommendedName>
        <fullName evidence="4">HNH endonuclease</fullName>
    </recommendedName>
</protein>
<organism evidence="2 3">
    <name type="scientific">Paraconexibacter antarcticus</name>
    <dbReference type="NCBI Taxonomy" id="2949664"/>
    <lineage>
        <taxon>Bacteria</taxon>
        <taxon>Bacillati</taxon>
        <taxon>Actinomycetota</taxon>
        <taxon>Thermoleophilia</taxon>
        <taxon>Solirubrobacterales</taxon>
        <taxon>Paraconexibacteraceae</taxon>
        <taxon>Paraconexibacter</taxon>
    </lineage>
</organism>
<dbReference type="EMBL" id="CP098502">
    <property type="protein sequence ID" value="UTI65577.1"/>
    <property type="molecule type" value="Genomic_DNA"/>
</dbReference>
<sequence>MKPGRKPDPSRPASAAEHAASEKARYSDLPRAKKRAIVNNRDRDAQQAADRRRHERDNGKRNAKQRDYQAKTWESGAAKRKARATARMMDPQPCASCGASKVEAHHTDYSKPKEITWLCPTCHGQQHQKSPQE</sequence>
<keyword evidence="3" id="KW-1185">Reference proteome</keyword>
<gene>
    <name evidence="2" type="ORF">NBH00_05050</name>
</gene>
<evidence type="ECO:0000256" key="1">
    <source>
        <dbReference type="SAM" id="MobiDB-lite"/>
    </source>
</evidence>
<evidence type="ECO:0000313" key="3">
    <source>
        <dbReference type="Proteomes" id="UP001056035"/>
    </source>
</evidence>
<feature type="compositionally biased region" description="Basic and acidic residues" evidence="1">
    <location>
        <begin position="19"/>
        <end position="31"/>
    </location>
</feature>
<dbReference type="RefSeq" id="WP_254572256.1">
    <property type="nucleotide sequence ID" value="NZ_CP098502.1"/>
</dbReference>
<feature type="compositionally biased region" description="Basic and acidic residues" evidence="1">
    <location>
        <begin position="40"/>
        <end position="69"/>
    </location>
</feature>